<sequence>MVTTMEQTEHQCDNNRGRGNGGRCNNRKKWSNKENEAKKQTECARTAPGRRPTFATKKKMNSGVKTFYLS</sequence>
<gene>
    <name evidence="2" type="ORF">LR48_Vigan01g119500</name>
</gene>
<dbReference type="Proteomes" id="UP000053144">
    <property type="component" value="Chromosome 1"/>
</dbReference>
<feature type="compositionally biased region" description="Basic and acidic residues" evidence="1">
    <location>
        <begin position="31"/>
        <end position="42"/>
    </location>
</feature>
<name>A0A0L9TM57_PHAAN</name>
<evidence type="ECO:0000256" key="1">
    <source>
        <dbReference type="SAM" id="MobiDB-lite"/>
    </source>
</evidence>
<feature type="region of interest" description="Disordered" evidence="1">
    <location>
        <begin position="1"/>
        <end position="55"/>
    </location>
</feature>
<organism evidence="2 3">
    <name type="scientific">Phaseolus angularis</name>
    <name type="common">Azuki bean</name>
    <name type="synonym">Vigna angularis</name>
    <dbReference type="NCBI Taxonomy" id="3914"/>
    <lineage>
        <taxon>Eukaryota</taxon>
        <taxon>Viridiplantae</taxon>
        <taxon>Streptophyta</taxon>
        <taxon>Embryophyta</taxon>
        <taxon>Tracheophyta</taxon>
        <taxon>Spermatophyta</taxon>
        <taxon>Magnoliopsida</taxon>
        <taxon>eudicotyledons</taxon>
        <taxon>Gunneridae</taxon>
        <taxon>Pentapetalae</taxon>
        <taxon>rosids</taxon>
        <taxon>fabids</taxon>
        <taxon>Fabales</taxon>
        <taxon>Fabaceae</taxon>
        <taxon>Papilionoideae</taxon>
        <taxon>50 kb inversion clade</taxon>
        <taxon>NPAAA clade</taxon>
        <taxon>indigoferoid/millettioid clade</taxon>
        <taxon>Phaseoleae</taxon>
        <taxon>Vigna</taxon>
    </lineage>
</organism>
<feature type="compositionally biased region" description="Basic and acidic residues" evidence="1">
    <location>
        <begin position="7"/>
        <end position="16"/>
    </location>
</feature>
<dbReference type="EMBL" id="CM003371">
    <property type="protein sequence ID" value="KOM31640.1"/>
    <property type="molecule type" value="Genomic_DNA"/>
</dbReference>
<evidence type="ECO:0000313" key="3">
    <source>
        <dbReference type="Proteomes" id="UP000053144"/>
    </source>
</evidence>
<dbReference type="Gramene" id="KOM31640">
    <property type="protein sequence ID" value="KOM31640"/>
    <property type="gene ID" value="LR48_Vigan01g119500"/>
</dbReference>
<reference evidence="3" key="1">
    <citation type="journal article" date="2015" name="Proc. Natl. Acad. Sci. U.S.A.">
        <title>Genome sequencing of adzuki bean (Vigna angularis) provides insight into high starch and low fat accumulation and domestication.</title>
        <authorList>
            <person name="Yang K."/>
            <person name="Tian Z."/>
            <person name="Chen C."/>
            <person name="Luo L."/>
            <person name="Zhao B."/>
            <person name="Wang Z."/>
            <person name="Yu L."/>
            <person name="Li Y."/>
            <person name="Sun Y."/>
            <person name="Li W."/>
            <person name="Chen Y."/>
            <person name="Li Y."/>
            <person name="Zhang Y."/>
            <person name="Ai D."/>
            <person name="Zhao J."/>
            <person name="Shang C."/>
            <person name="Ma Y."/>
            <person name="Wu B."/>
            <person name="Wang M."/>
            <person name="Gao L."/>
            <person name="Sun D."/>
            <person name="Zhang P."/>
            <person name="Guo F."/>
            <person name="Wang W."/>
            <person name="Li Y."/>
            <person name="Wang J."/>
            <person name="Varshney R.K."/>
            <person name="Wang J."/>
            <person name="Ling H.Q."/>
            <person name="Wan P."/>
        </authorList>
    </citation>
    <scope>NUCLEOTIDE SEQUENCE</scope>
    <source>
        <strain evidence="3">cv. Jingnong 6</strain>
    </source>
</reference>
<dbReference type="AlphaFoldDB" id="A0A0L9TM57"/>
<protein>
    <submittedName>
        <fullName evidence="2">Uncharacterized protein</fullName>
    </submittedName>
</protein>
<accession>A0A0L9TM57</accession>
<proteinExistence type="predicted"/>
<evidence type="ECO:0000313" key="2">
    <source>
        <dbReference type="EMBL" id="KOM31640.1"/>
    </source>
</evidence>